<feature type="compositionally biased region" description="Basic and acidic residues" evidence="1">
    <location>
        <begin position="31"/>
        <end position="50"/>
    </location>
</feature>
<dbReference type="EMBL" id="JACSRA010000001">
    <property type="protein sequence ID" value="MBD7909857.1"/>
    <property type="molecule type" value="Genomic_DNA"/>
</dbReference>
<comment type="caution">
    <text evidence="2">The sequence shown here is derived from an EMBL/GenBank/DDBJ whole genome shotgun (WGS) entry which is preliminary data.</text>
</comment>
<keyword evidence="3" id="KW-1185">Reference proteome</keyword>
<protein>
    <submittedName>
        <fullName evidence="2">Uncharacterized protein</fullName>
    </submittedName>
</protein>
<evidence type="ECO:0000313" key="2">
    <source>
        <dbReference type="EMBL" id="MBD7909857.1"/>
    </source>
</evidence>
<gene>
    <name evidence="2" type="ORF">H9661_00690</name>
</gene>
<evidence type="ECO:0000256" key="1">
    <source>
        <dbReference type="SAM" id="MobiDB-lite"/>
    </source>
</evidence>
<accession>A0ABR8PNV4</accession>
<name>A0ABR8PNV4_9CLOT</name>
<proteinExistence type="predicted"/>
<feature type="region of interest" description="Disordered" evidence="1">
    <location>
        <begin position="31"/>
        <end position="56"/>
    </location>
</feature>
<dbReference type="RefSeq" id="WP_143316411.1">
    <property type="nucleotide sequence ID" value="NZ_JACSRA010000001.1"/>
</dbReference>
<organism evidence="2 3">
    <name type="scientific">Clostridium cibarium</name>
    <dbReference type="NCBI Taxonomy" id="2762247"/>
    <lineage>
        <taxon>Bacteria</taxon>
        <taxon>Bacillati</taxon>
        <taxon>Bacillota</taxon>
        <taxon>Clostridia</taxon>
        <taxon>Eubacteriales</taxon>
        <taxon>Clostridiaceae</taxon>
        <taxon>Clostridium</taxon>
    </lineage>
</organism>
<evidence type="ECO:0000313" key="3">
    <source>
        <dbReference type="Proteomes" id="UP000627781"/>
    </source>
</evidence>
<sequence length="97" mass="11192">MPYKLNLFDISVRKEMVEAVKANKVHRKKDNVIDTRVRKSVKEDGQEKNNKQNKSKTKKYITVDGVKYKGEKIEISADKSQDSFSEDSVGIFINKVK</sequence>
<reference evidence="2 3" key="1">
    <citation type="submission" date="2020-08" db="EMBL/GenBank/DDBJ databases">
        <title>A Genomic Blueprint of the Chicken Gut Microbiome.</title>
        <authorList>
            <person name="Gilroy R."/>
            <person name="Ravi A."/>
            <person name="Getino M."/>
            <person name="Pursley I."/>
            <person name="Horton D.L."/>
            <person name="Alikhan N.-F."/>
            <person name="Baker D."/>
            <person name="Gharbi K."/>
            <person name="Hall N."/>
            <person name="Watson M."/>
            <person name="Adriaenssens E.M."/>
            <person name="Foster-Nyarko E."/>
            <person name="Jarju S."/>
            <person name="Secka A."/>
            <person name="Antonio M."/>
            <person name="Oren A."/>
            <person name="Chaudhuri R."/>
            <person name="La Ragione R.M."/>
            <person name="Hildebrand F."/>
            <person name="Pallen M.J."/>
        </authorList>
    </citation>
    <scope>NUCLEOTIDE SEQUENCE [LARGE SCALE GENOMIC DNA]</scope>
    <source>
        <strain evidence="2 3">Sa3CVN1</strain>
    </source>
</reference>
<dbReference type="Proteomes" id="UP000627781">
    <property type="component" value="Unassembled WGS sequence"/>
</dbReference>